<comment type="function">
    <text evidence="9">Converts cobyric acid to cobinamide by the addition of aminopropanol on the F carboxylic group.</text>
</comment>
<proteinExistence type="inferred from homology"/>
<organism evidence="10 11">
    <name type="scientific">Dyadobacter jejuensis</name>
    <dbReference type="NCBI Taxonomy" id="1082580"/>
    <lineage>
        <taxon>Bacteria</taxon>
        <taxon>Pseudomonadati</taxon>
        <taxon>Bacteroidota</taxon>
        <taxon>Cytophagia</taxon>
        <taxon>Cytophagales</taxon>
        <taxon>Spirosomataceae</taxon>
        <taxon>Dyadobacter</taxon>
    </lineage>
</organism>
<keyword evidence="11" id="KW-1185">Reference proteome</keyword>
<keyword evidence="4 9" id="KW-1003">Cell membrane</keyword>
<dbReference type="NCBIfam" id="TIGR00380">
    <property type="entry name" value="cobal_cbiB"/>
    <property type="match status" value="1"/>
</dbReference>
<dbReference type="PANTHER" id="PTHR34308:SF1">
    <property type="entry name" value="COBALAMIN BIOSYNTHESIS PROTEIN CBIB"/>
    <property type="match status" value="1"/>
</dbReference>
<protein>
    <recommendedName>
        <fullName evidence="9">Cobalamin biosynthesis protein CobD</fullName>
    </recommendedName>
</protein>
<dbReference type="GO" id="GO:0005886">
    <property type="term" value="C:plasma membrane"/>
    <property type="evidence" value="ECO:0007669"/>
    <property type="project" value="UniProtKB-SubCell"/>
</dbReference>
<dbReference type="Pfam" id="PF03186">
    <property type="entry name" value="CobD_Cbib"/>
    <property type="match status" value="1"/>
</dbReference>
<keyword evidence="5 9" id="KW-0169">Cobalamin biosynthesis</keyword>
<evidence type="ECO:0000256" key="7">
    <source>
        <dbReference type="ARBA" id="ARBA00022989"/>
    </source>
</evidence>
<dbReference type="InterPro" id="IPR004485">
    <property type="entry name" value="Cobalamin_biosynth_CobD/CbiB"/>
</dbReference>
<dbReference type="OrthoDB" id="9811967at2"/>
<feature type="transmembrane region" description="Helical" evidence="9">
    <location>
        <begin position="81"/>
        <end position="102"/>
    </location>
</feature>
<sequence>MEKALLLILPLILGYLLDLLLGDPDGWPHPVRVFGQVIAWADRRWNQGSFRVLKGAVLALGLVFVTYLFFFVLARALRESPWLYISFNALMVYFGLANRGLIDEGRKVFTVLEKRGLVDGRRQLSRIVGRDTRNLSPQQIRIAVLETMSENLSDGVVAPLFFYLLGGVPAMMAYKAINTLDSMIGYRNEKYEYFGKVAARVDDIANFIPARLTAIGMVIVTAEFRAWRFVRLYARHHTSPNAGYPEAALAGILDCRFGGPNVYHGQLKDKPYIGRQERAIQAGEVARVITINHRVCGLMVLVCSLILLCTV</sequence>
<keyword evidence="6 9" id="KW-0812">Transmembrane</keyword>
<comment type="pathway">
    <text evidence="2 9">Cofactor biosynthesis; adenosylcobalamin biosynthesis.</text>
</comment>
<evidence type="ECO:0000256" key="8">
    <source>
        <dbReference type="ARBA" id="ARBA00023136"/>
    </source>
</evidence>
<comment type="caution">
    <text evidence="9">Lacks conserved residue(s) required for the propagation of feature annotation.</text>
</comment>
<dbReference type="GO" id="GO:0048472">
    <property type="term" value="F:threonine-phosphate decarboxylase activity"/>
    <property type="evidence" value="ECO:0007669"/>
    <property type="project" value="InterPro"/>
</dbReference>
<comment type="subcellular location">
    <subcellularLocation>
        <location evidence="1 9">Cell membrane</location>
        <topology evidence="1 9">Multi-pass membrane protein</topology>
    </subcellularLocation>
</comment>
<evidence type="ECO:0000256" key="3">
    <source>
        <dbReference type="ARBA" id="ARBA00006263"/>
    </source>
</evidence>
<evidence type="ECO:0000313" key="11">
    <source>
        <dbReference type="Proteomes" id="UP000245880"/>
    </source>
</evidence>
<reference evidence="10 11" key="1">
    <citation type="submission" date="2018-03" db="EMBL/GenBank/DDBJ databases">
        <title>Genomic Encyclopedia of Archaeal and Bacterial Type Strains, Phase II (KMG-II): from individual species to whole genera.</title>
        <authorList>
            <person name="Goeker M."/>
        </authorList>
    </citation>
    <scope>NUCLEOTIDE SEQUENCE [LARGE SCALE GENOMIC DNA]</scope>
    <source>
        <strain evidence="10 11">DSM 100346</strain>
    </source>
</reference>
<dbReference type="AlphaFoldDB" id="A0A316ADS5"/>
<comment type="similarity">
    <text evidence="3 9">Belongs to the CobD/CbiB family.</text>
</comment>
<dbReference type="GO" id="GO:0009236">
    <property type="term" value="P:cobalamin biosynthetic process"/>
    <property type="evidence" value="ECO:0007669"/>
    <property type="project" value="UniProtKB-UniRule"/>
</dbReference>
<evidence type="ECO:0000256" key="9">
    <source>
        <dbReference type="HAMAP-Rule" id="MF_00024"/>
    </source>
</evidence>
<dbReference type="RefSeq" id="WP_109677424.1">
    <property type="nucleotide sequence ID" value="NZ_QGDT01000015.1"/>
</dbReference>
<feature type="transmembrane region" description="Helical" evidence="9">
    <location>
        <begin position="156"/>
        <end position="177"/>
    </location>
</feature>
<dbReference type="GO" id="GO:0015420">
    <property type="term" value="F:ABC-type vitamin B12 transporter activity"/>
    <property type="evidence" value="ECO:0007669"/>
    <property type="project" value="UniProtKB-UniRule"/>
</dbReference>
<dbReference type="PANTHER" id="PTHR34308">
    <property type="entry name" value="COBALAMIN BIOSYNTHESIS PROTEIN CBIB"/>
    <property type="match status" value="1"/>
</dbReference>
<evidence type="ECO:0000256" key="6">
    <source>
        <dbReference type="ARBA" id="ARBA00022692"/>
    </source>
</evidence>
<accession>A0A316ADS5</accession>
<evidence type="ECO:0000256" key="5">
    <source>
        <dbReference type="ARBA" id="ARBA00022573"/>
    </source>
</evidence>
<dbReference type="Proteomes" id="UP000245880">
    <property type="component" value="Unassembled WGS sequence"/>
</dbReference>
<dbReference type="UniPathway" id="UPA00148"/>
<gene>
    <name evidence="9" type="primary">cobD</name>
    <name evidence="10" type="ORF">CLV98_11555</name>
</gene>
<dbReference type="EMBL" id="QGDT01000015">
    <property type="protein sequence ID" value="PWJ55034.1"/>
    <property type="molecule type" value="Genomic_DNA"/>
</dbReference>
<evidence type="ECO:0000256" key="4">
    <source>
        <dbReference type="ARBA" id="ARBA00022475"/>
    </source>
</evidence>
<keyword evidence="7 9" id="KW-1133">Transmembrane helix</keyword>
<dbReference type="HAMAP" id="MF_00024">
    <property type="entry name" value="CobD_CbiB"/>
    <property type="match status" value="1"/>
</dbReference>
<evidence type="ECO:0000313" key="10">
    <source>
        <dbReference type="EMBL" id="PWJ55034.1"/>
    </source>
</evidence>
<evidence type="ECO:0000256" key="2">
    <source>
        <dbReference type="ARBA" id="ARBA00004953"/>
    </source>
</evidence>
<feature type="transmembrane region" description="Helical" evidence="9">
    <location>
        <begin position="52"/>
        <end position="74"/>
    </location>
</feature>
<evidence type="ECO:0000256" key="1">
    <source>
        <dbReference type="ARBA" id="ARBA00004651"/>
    </source>
</evidence>
<comment type="caution">
    <text evidence="10">The sequence shown here is derived from an EMBL/GenBank/DDBJ whole genome shotgun (WGS) entry which is preliminary data.</text>
</comment>
<name>A0A316ADS5_9BACT</name>
<keyword evidence="8 9" id="KW-0472">Membrane</keyword>